<sequence length="426" mass="49029">MTLRRPGYGRTRRVIDVYLSRKIRKANPLQFAFIRYKSREEARRTIDHLDGWIVWGCRLRLSISKYRREEKTKAEENKKTVTREKYKDAAINKVMDNDKEMERQRRSYMDILVNGPEEKGGRSGMGGEEMQTLGNSKIYLEGNNEKKAMMEKGLIGDTLNSYCFREMERKLKAEWQTLETVKILGDMKILMIFNSKENMEEAMGSEKMKSYFLDTRRWRPGEANRTRKFWLEITGLPIDGWSENMIKIGEVWGKVLKVEEEEGGHYSHFRVLVVANAGPLIRSWATIVIDRINYSIFVKENDERVSSMSNPDKMQGNTDHRKPGDNAETMANEPHGEDGERRDKDDRSKSEVEVHTQPEGGNAAVREAEAEESRVGETQQLQSGRLSDSPECVAETDLGIVGPDVENRDVDSPTKTVTLEDDQTTN</sequence>
<feature type="compositionally biased region" description="Basic and acidic residues" evidence="1">
    <location>
        <begin position="334"/>
        <end position="356"/>
    </location>
</feature>
<feature type="compositionally biased region" description="Polar residues" evidence="1">
    <location>
        <begin position="306"/>
        <end position="317"/>
    </location>
</feature>
<evidence type="ECO:0008006" key="4">
    <source>
        <dbReference type="Google" id="ProtNLM"/>
    </source>
</evidence>
<accession>A0ABU6SPZ7</accession>
<evidence type="ECO:0000256" key="1">
    <source>
        <dbReference type="SAM" id="MobiDB-lite"/>
    </source>
</evidence>
<evidence type="ECO:0000313" key="2">
    <source>
        <dbReference type="EMBL" id="MED6138501.1"/>
    </source>
</evidence>
<dbReference type="Proteomes" id="UP001341840">
    <property type="component" value="Unassembled WGS sequence"/>
</dbReference>
<organism evidence="2 3">
    <name type="scientific">Stylosanthes scabra</name>
    <dbReference type="NCBI Taxonomy" id="79078"/>
    <lineage>
        <taxon>Eukaryota</taxon>
        <taxon>Viridiplantae</taxon>
        <taxon>Streptophyta</taxon>
        <taxon>Embryophyta</taxon>
        <taxon>Tracheophyta</taxon>
        <taxon>Spermatophyta</taxon>
        <taxon>Magnoliopsida</taxon>
        <taxon>eudicotyledons</taxon>
        <taxon>Gunneridae</taxon>
        <taxon>Pentapetalae</taxon>
        <taxon>rosids</taxon>
        <taxon>fabids</taxon>
        <taxon>Fabales</taxon>
        <taxon>Fabaceae</taxon>
        <taxon>Papilionoideae</taxon>
        <taxon>50 kb inversion clade</taxon>
        <taxon>dalbergioids sensu lato</taxon>
        <taxon>Dalbergieae</taxon>
        <taxon>Pterocarpus clade</taxon>
        <taxon>Stylosanthes</taxon>
    </lineage>
</organism>
<reference evidence="2 3" key="1">
    <citation type="journal article" date="2023" name="Plants (Basel)">
        <title>Bridging the Gap: Combining Genomics and Transcriptomics Approaches to Understand Stylosanthes scabra, an Orphan Legume from the Brazilian Caatinga.</title>
        <authorList>
            <person name="Ferreira-Neto J.R.C."/>
            <person name="da Silva M.D."/>
            <person name="Binneck E."/>
            <person name="de Melo N.F."/>
            <person name="da Silva R.H."/>
            <person name="de Melo A.L.T.M."/>
            <person name="Pandolfi V."/>
            <person name="Bustamante F.O."/>
            <person name="Brasileiro-Vidal A.C."/>
            <person name="Benko-Iseppon A.M."/>
        </authorList>
    </citation>
    <scope>NUCLEOTIDE SEQUENCE [LARGE SCALE GENOMIC DNA]</scope>
    <source>
        <tissue evidence="2">Leaves</tissue>
    </source>
</reference>
<proteinExistence type="predicted"/>
<feature type="compositionally biased region" description="Basic and acidic residues" evidence="1">
    <location>
        <begin position="366"/>
        <end position="375"/>
    </location>
</feature>
<comment type="caution">
    <text evidence="2">The sequence shown here is derived from an EMBL/GenBank/DDBJ whole genome shotgun (WGS) entry which is preliminary data.</text>
</comment>
<dbReference type="InterPro" id="IPR012677">
    <property type="entry name" value="Nucleotide-bd_a/b_plait_sf"/>
</dbReference>
<keyword evidence="3" id="KW-1185">Reference proteome</keyword>
<dbReference type="InterPro" id="IPR035979">
    <property type="entry name" value="RBD_domain_sf"/>
</dbReference>
<dbReference type="SUPFAM" id="SSF54928">
    <property type="entry name" value="RNA-binding domain, RBD"/>
    <property type="match status" value="1"/>
</dbReference>
<protein>
    <recommendedName>
        <fullName evidence="4">RRM domain-containing protein</fullName>
    </recommendedName>
</protein>
<dbReference type="Gene3D" id="3.30.70.330">
    <property type="match status" value="1"/>
</dbReference>
<dbReference type="EMBL" id="JASCZI010061353">
    <property type="protein sequence ID" value="MED6138501.1"/>
    <property type="molecule type" value="Genomic_DNA"/>
</dbReference>
<name>A0ABU6SPZ7_9FABA</name>
<feature type="region of interest" description="Disordered" evidence="1">
    <location>
        <begin position="303"/>
        <end position="426"/>
    </location>
</feature>
<evidence type="ECO:0000313" key="3">
    <source>
        <dbReference type="Proteomes" id="UP001341840"/>
    </source>
</evidence>
<gene>
    <name evidence="2" type="ORF">PIB30_074801</name>
</gene>